<evidence type="ECO:0000313" key="3">
    <source>
        <dbReference type="EMBL" id="KAJ4800659.1"/>
    </source>
</evidence>
<protein>
    <submittedName>
        <fullName evidence="3">Zinc finger BED domain-containing protein DAYSLEEPER</fullName>
    </submittedName>
</protein>
<reference evidence="3" key="1">
    <citation type="submission" date="2022-08" db="EMBL/GenBank/DDBJ databases">
        <authorList>
            <person name="Marques A."/>
        </authorList>
    </citation>
    <scope>NUCLEOTIDE SEQUENCE</scope>
    <source>
        <strain evidence="3">RhyPub2mFocal</strain>
        <tissue evidence="3">Leaves</tissue>
    </source>
</reference>
<evidence type="ECO:0000259" key="2">
    <source>
        <dbReference type="Pfam" id="PF05699"/>
    </source>
</evidence>
<name>A0AAV8G4N3_9POAL</name>
<proteinExistence type="predicted"/>
<dbReference type="PANTHER" id="PTHR23272">
    <property type="entry name" value="BED FINGER-RELATED"/>
    <property type="match status" value="1"/>
</dbReference>
<dbReference type="InterPro" id="IPR008906">
    <property type="entry name" value="HATC_C_dom"/>
</dbReference>
<dbReference type="EMBL" id="JAMFTS010000002">
    <property type="protein sequence ID" value="KAJ4800659.1"/>
    <property type="molecule type" value="Genomic_DNA"/>
</dbReference>
<dbReference type="AlphaFoldDB" id="A0AAV8G4N3"/>
<dbReference type="Pfam" id="PF05699">
    <property type="entry name" value="Dimer_Tnp_hAT"/>
    <property type="match status" value="1"/>
</dbReference>
<accession>A0AAV8G4N3</accession>
<dbReference type="PANTHER" id="PTHR23272:SF187">
    <property type="entry name" value="AC9 TRANSPOSASE-RELATED"/>
    <property type="match status" value="1"/>
</dbReference>
<feature type="region of interest" description="Disordered" evidence="1">
    <location>
        <begin position="1"/>
        <end position="44"/>
    </location>
</feature>
<organism evidence="3 4">
    <name type="scientific">Rhynchospora pubera</name>
    <dbReference type="NCBI Taxonomy" id="906938"/>
    <lineage>
        <taxon>Eukaryota</taxon>
        <taxon>Viridiplantae</taxon>
        <taxon>Streptophyta</taxon>
        <taxon>Embryophyta</taxon>
        <taxon>Tracheophyta</taxon>
        <taxon>Spermatophyta</taxon>
        <taxon>Magnoliopsida</taxon>
        <taxon>Liliopsida</taxon>
        <taxon>Poales</taxon>
        <taxon>Cyperaceae</taxon>
        <taxon>Cyperoideae</taxon>
        <taxon>Rhynchosporeae</taxon>
        <taxon>Rhynchospora</taxon>
    </lineage>
</organism>
<dbReference type="SUPFAM" id="SSF53098">
    <property type="entry name" value="Ribonuclease H-like"/>
    <property type="match status" value="1"/>
</dbReference>
<gene>
    <name evidence="3" type="ORF">LUZ62_051905</name>
</gene>
<feature type="compositionally biased region" description="Basic and acidic residues" evidence="1">
    <location>
        <begin position="1"/>
        <end position="15"/>
    </location>
</feature>
<sequence length="170" mass="19227">MELHKEYALKVENSDTGRQVSGGRGTTVGDNSGMGDEDDEDEESGFHQYMLQRSQPTSLKADLDHYMERHTISHLQGQEFDILSWWKTEGRDYPILRRIACDVLAIPITTVASESAFSTGGRVIRPHRSKLDPEIVEALICTQDWVRTERKLGDVPTLLDVMEEYEGTSV</sequence>
<comment type="caution">
    <text evidence="3">The sequence shown here is derived from an EMBL/GenBank/DDBJ whole genome shotgun (WGS) entry which is preliminary data.</text>
</comment>
<feature type="domain" description="HAT C-terminal dimerisation" evidence="2">
    <location>
        <begin position="62"/>
        <end position="146"/>
    </location>
</feature>
<dbReference type="GO" id="GO:0046983">
    <property type="term" value="F:protein dimerization activity"/>
    <property type="evidence" value="ECO:0007669"/>
    <property type="project" value="InterPro"/>
</dbReference>
<evidence type="ECO:0000256" key="1">
    <source>
        <dbReference type="SAM" id="MobiDB-lite"/>
    </source>
</evidence>
<dbReference type="InterPro" id="IPR012337">
    <property type="entry name" value="RNaseH-like_sf"/>
</dbReference>
<keyword evidence="4" id="KW-1185">Reference proteome</keyword>
<dbReference type="Proteomes" id="UP001140206">
    <property type="component" value="Chromosome 2"/>
</dbReference>
<evidence type="ECO:0000313" key="4">
    <source>
        <dbReference type="Proteomes" id="UP001140206"/>
    </source>
</evidence>